<evidence type="ECO:0000313" key="2">
    <source>
        <dbReference type="Proteomes" id="UP001164929"/>
    </source>
</evidence>
<dbReference type="Proteomes" id="UP001164929">
    <property type="component" value="Chromosome 16"/>
</dbReference>
<dbReference type="EMBL" id="JAQIZT010000016">
    <property type="protein sequence ID" value="KAJ6967815.1"/>
    <property type="molecule type" value="Genomic_DNA"/>
</dbReference>
<reference evidence="1 2" key="1">
    <citation type="journal article" date="2023" name="Mol. Ecol. Resour.">
        <title>Chromosome-level genome assembly of a triploid poplar Populus alba 'Berolinensis'.</title>
        <authorList>
            <person name="Chen S."/>
            <person name="Yu Y."/>
            <person name="Wang X."/>
            <person name="Wang S."/>
            <person name="Zhang T."/>
            <person name="Zhou Y."/>
            <person name="He R."/>
            <person name="Meng N."/>
            <person name="Wang Y."/>
            <person name="Liu W."/>
            <person name="Liu Z."/>
            <person name="Liu J."/>
            <person name="Guo Q."/>
            <person name="Huang H."/>
            <person name="Sederoff R.R."/>
            <person name="Wang G."/>
            <person name="Qu G."/>
            <person name="Chen S."/>
        </authorList>
    </citation>
    <scope>NUCLEOTIDE SEQUENCE [LARGE SCALE GENOMIC DNA]</scope>
    <source>
        <strain evidence="1">SC-2020</strain>
    </source>
</reference>
<protein>
    <submittedName>
        <fullName evidence="1">Uncharacterized protein</fullName>
    </submittedName>
</protein>
<name>A0AAD6LIV0_9ROSI</name>
<comment type="caution">
    <text evidence="1">The sequence shown here is derived from an EMBL/GenBank/DDBJ whole genome shotgun (WGS) entry which is preliminary data.</text>
</comment>
<gene>
    <name evidence="1" type="ORF">NC653_035905</name>
</gene>
<dbReference type="AlphaFoldDB" id="A0AAD6LIV0"/>
<organism evidence="1 2">
    <name type="scientific">Populus alba x Populus x berolinensis</name>
    <dbReference type="NCBI Taxonomy" id="444605"/>
    <lineage>
        <taxon>Eukaryota</taxon>
        <taxon>Viridiplantae</taxon>
        <taxon>Streptophyta</taxon>
        <taxon>Embryophyta</taxon>
        <taxon>Tracheophyta</taxon>
        <taxon>Spermatophyta</taxon>
        <taxon>Magnoliopsida</taxon>
        <taxon>eudicotyledons</taxon>
        <taxon>Gunneridae</taxon>
        <taxon>Pentapetalae</taxon>
        <taxon>rosids</taxon>
        <taxon>fabids</taxon>
        <taxon>Malpighiales</taxon>
        <taxon>Salicaceae</taxon>
        <taxon>Saliceae</taxon>
        <taxon>Populus</taxon>
    </lineage>
</organism>
<accession>A0AAD6LIV0</accession>
<proteinExistence type="predicted"/>
<evidence type="ECO:0000313" key="1">
    <source>
        <dbReference type="EMBL" id="KAJ6967815.1"/>
    </source>
</evidence>
<keyword evidence="2" id="KW-1185">Reference proteome</keyword>
<sequence length="76" mass="8543">MGDCDVHMQNSSRPWKAFSWFLDSGPHPSGYKDICGPFSCPVVHLDLLGAQKPKDTYGTDLTLKIICTRKSMDIQR</sequence>